<evidence type="ECO:0000313" key="10">
    <source>
        <dbReference type="Proteomes" id="UP000000269"/>
    </source>
</evidence>
<keyword evidence="7" id="KW-0812">Transmembrane</keyword>
<dbReference type="SMART" id="SM00900">
    <property type="entry name" value="FMN_bind"/>
    <property type="match status" value="4"/>
</dbReference>
<sequence>MDKQQKAALIIMPIVAIGILAGGMFMSNKGATASAATYTDGVYEGVGEGFAGPIKVKVEVAGGKIASIDLLEHSETPGIGDVGAQNVIDSIIAEQKADVDVSSGATFSSNGVMEAVKNALSAAGGTQSFTDGEFEGTGEGFGGPIKVKVVVSGGKITGIELLENSETPGLGDVGAQNVIDSIIAEQKTDVDVSSGATFSSNGVMEAVKNALAGGTAGAKEEPAEEAVEEVEFIDGVYEGAAEGFHGDIKVKVEVKDGKLVSIEVLEHGETEGLGDVALTELSNAMIEKQTVAVDGKTGATYSSKGIQAAVINALKSEAMATAEATDKKAEEVKVEDKKEEAKEEPKKEEPKKEEAKPAEPAKADGFKDGTYVGKAEGFYGNIEMKVTIAGGKISDVTINKMDETEGIGDVAVKKIAENAKAKNTGNLDTISGATVSSTGAITAIKNALSQAK</sequence>
<dbReference type="InterPro" id="IPR010209">
    <property type="entry name" value="Ion_transpt_RnfG/RsxG"/>
</dbReference>
<evidence type="ECO:0000256" key="7">
    <source>
        <dbReference type="SAM" id="Phobius"/>
    </source>
</evidence>
<dbReference type="Pfam" id="PF04205">
    <property type="entry name" value="FMN_bind"/>
    <property type="match status" value="4"/>
</dbReference>
<dbReference type="AlphaFoldDB" id="A8ML19"/>
<dbReference type="eggNOG" id="COG3976">
    <property type="taxonomic scope" value="Bacteria"/>
</dbReference>
<dbReference type="GO" id="GO:0022900">
    <property type="term" value="P:electron transport chain"/>
    <property type="evidence" value="ECO:0007669"/>
    <property type="project" value="InterPro"/>
</dbReference>
<dbReference type="STRING" id="350688.Clos_0273"/>
<dbReference type="GO" id="GO:0005886">
    <property type="term" value="C:plasma membrane"/>
    <property type="evidence" value="ECO:0007669"/>
    <property type="project" value="InterPro"/>
</dbReference>
<keyword evidence="7" id="KW-0472">Membrane</keyword>
<evidence type="ECO:0000256" key="3">
    <source>
        <dbReference type="ARBA" id="ARBA00022630"/>
    </source>
</evidence>
<dbReference type="KEGG" id="aoe:Clos_0273"/>
<feature type="domain" description="FMN-binding" evidence="8">
    <location>
        <begin position="49"/>
        <end position="123"/>
    </location>
</feature>
<protein>
    <submittedName>
        <fullName evidence="9">FMN-binding domain protein</fullName>
    </submittedName>
</protein>
<feature type="domain" description="FMN-binding" evidence="8">
    <location>
        <begin position="243"/>
        <end position="317"/>
    </location>
</feature>
<gene>
    <name evidence="9" type="ordered locus">Clos_0273</name>
</gene>
<keyword evidence="5" id="KW-0249">Electron transport</keyword>
<feature type="domain" description="FMN-binding" evidence="8">
    <location>
        <begin position="377"/>
        <end position="451"/>
    </location>
</feature>
<evidence type="ECO:0000256" key="4">
    <source>
        <dbReference type="ARBA" id="ARBA00022643"/>
    </source>
</evidence>
<evidence type="ECO:0000256" key="2">
    <source>
        <dbReference type="ARBA" id="ARBA00022553"/>
    </source>
</evidence>
<keyword evidence="7" id="KW-1133">Transmembrane helix</keyword>
<dbReference type="OrthoDB" id="9806398at2"/>
<feature type="region of interest" description="Disordered" evidence="6">
    <location>
        <begin position="323"/>
        <end position="367"/>
    </location>
</feature>
<dbReference type="RefSeq" id="WP_012158151.1">
    <property type="nucleotide sequence ID" value="NC_009922.1"/>
</dbReference>
<keyword evidence="1" id="KW-0813">Transport</keyword>
<evidence type="ECO:0000259" key="8">
    <source>
        <dbReference type="SMART" id="SM00900"/>
    </source>
</evidence>
<dbReference type="Gene3D" id="3.90.1010.20">
    <property type="match status" value="4"/>
</dbReference>
<feature type="domain" description="FMN-binding" evidence="8">
    <location>
        <begin position="140"/>
        <end position="214"/>
    </location>
</feature>
<evidence type="ECO:0000256" key="1">
    <source>
        <dbReference type="ARBA" id="ARBA00022448"/>
    </source>
</evidence>
<dbReference type="InterPro" id="IPR007329">
    <property type="entry name" value="FMN-bd"/>
</dbReference>
<organism evidence="9 10">
    <name type="scientific">Alkaliphilus oremlandii (strain OhILAs)</name>
    <name type="common">Clostridium oremlandii (strain OhILAs)</name>
    <dbReference type="NCBI Taxonomy" id="350688"/>
    <lineage>
        <taxon>Bacteria</taxon>
        <taxon>Bacillati</taxon>
        <taxon>Bacillota</taxon>
        <taxon>Clostridia</taxon>
        <taxon>Peptostreptococcales</taxon>
        <taxon>Natronincolaceae</taxon>
        <taxon>Alkaliphilus</taxon>
    </lineage>
</organism>
<proteinExistence type="predicted"/>
<dbReference type="GO" id="GO:0009055">
    <property type="term" value="F:electron transfer activity"/>
    <property type="evidence" value="ECO:0007669"/>
    <property type="project" value="InterPro"/>
</dbReference>
<reference evidence="10" key="1">
    <citation type="submission" date="2007-10" db="EMBL/GenBank/DDBJ databases">
        <title>Complete genome of Alkaliphilus oremlandii OhILAs.</title>
        <authorList>
            <person name="Copeland A."/>
            <person name="Lucas S."/>
            <person name="Lapidus A."/>
            <person name="Barry K."/>
            <person name="Detter J.C."/>
            <person name="Glavina del Rio T."/>
            <person name="Hammon N."/>
            <person name="Israni S."/>
            <person name="Dalin E."/>
            <person name="Tice H."/>
            <person name="Pitluck S."/>
            <person name="Chain P."/>
            <person name="Malfatti S."/>
            <person name="Shin M."/>
            <person name="Vergez L."/>
            <person name="Schmutz J."/>
            <person name="Larimer F."/>
            <person name="Land M."/>
            <person name="Hauser L."/>
            <person name="Kyrpides N."/>
            <person name="Mikhailova N."/>
            <person name="Stolz J.F."/>
            <person name="Dawson A."/>
            <person name="Fisher E."/>
            <person name="Crable B."/>
            <person name="Perera E."/>
            <person name="Lisak J."/>
            <person name="Ranganathan M."/>
            <person name="Basu P."/>
            <person name="Richardson P."/>
        </authorList>
    </citation>
    <scope>NUCLEOTIDE SEQUENCE [LARGE SCALE GENOMIC DNA]</scope>
    <source>
        <strain evidence="10">OhILAs</strain>
    </source>
</reference>
<dbReference type="PANTHER" id="PTHR36118">
    <property type="entry name" value="ION-TRANSLOCATING OXIDOREDUCTASE COMPLEX SUBUNIT G"/>
    <property type="match status" value="1"/>
</dbReference>
<feature type="transmembrane region" description="Helical" evidence="7">
    <location>
        <begin position="7"/>
        <end position="26"/>
    </location>
</feature>
<keyword evidence="4" id="KW-0288">FMN</keyword>
<dbReference type="GO" id="GO:0010181">
    <property type="term" value="F:FMN binding"/>
    <property type="evidence" value="ECO:0007669"/>
    <property type="project" value="InterPro"/>
</dbReference>
<keyword evidence="10" id="KW-1185">Reference proteome</keyword>
<evidence type="ECO:0000313" key="9">
    <source>
        <dbReference type="EMBL" id="ABW17836.1"/>
    </source>
</evidence>
<evidence type="ECO:0000256" key="5">
    <source>
        <dbReference type="ARBA" id="ARBA00022982"/>
    </source>
</evidence>
<evidence type="ECO:0000256" key="6">
    <source>
        <dbReference type="SAM" id="MobiDB-lite"/>
    </source>
</evidence>
<feature type="compositionally biased region" description="Basic and acidic residues" evidence="6">
    <location>
        <begin position="324"/>
        <end position="367"/>
    </location>
</feature>
<dbReference type="EMBL" id="CP000853">
    <property type="protein sequence ID" value="ABW17836.1"/>
    <property type="molecule type" value="Genomic_DNA"/>
</dbReference>
<name>A8ML19_ALKOO</name>
<keyword evidence="2" id="KW-0597">Phosphoprotein</keyword>
<accession>A8ML19</accession>
<keyword evidence="3" id="KW-0285">Flavoprotein</keyword>
<dbReference type="PANTHER" id="PTHR36118:SF1">
    <property type="entry name" value="ION-TRANSLOCATING OXIDOREDUCTASE COMPLEX SUBUNIT G"/>
    <property type="match status" value="1"/>
</dbReference>
<dbReference type="Proteomes" id="UP000000269">
    <property type="component" value="Chromosome"/>
</dbReference>
<dbReference type="HOGENOM" id="CLU_026898_0_0_9"/>